<accession>A0A1G1KYL9</accession>
<evidence type="ECO:0000256" key="7">
    <source>
        <dbReference type="SAM" id="Phobius"/>
    </source>
</evidence>
<dbReference type="Pfam" id="PF13727">
    <property type="entry name" value="CoA_binding_3"/>
    <property type="match status" value="1"/>
</dbReference>
<gene>
    <name evidence="9" type="ORF">A3G33_06870</name>
</gene>
<comment type="similarity">
    <text evidence="2">Belongs to the bacterial sugar transferase family.</text>
</comment>
<evidence type="ECO:0000256" key="3">
    <source>
        <dbReference type="ARBA" id="ARBA00022679"/>
    </source>
</evidence>
<dbReference type="InterPro" id="IPR017475">
    <property type="entry name" value="EPS_sugar_tfrase"/>
</dbReference>
<dbReference type="Gene3D" id="3.40.50.720">
    <property type="entry name" value="NAD(P)-binding Rossmann-like Domain"/>
    <property type="match status" value="1"/>
</dbReference>
<keyword evidence="4 7" id="KW-0812">Transmembrane</keyword>
<reference evidence="9 10" key="1">
    <citation type="journal article" date="2016" name="Nat. Commun.">
        <title>Thousands of microbial genomes shed light on interconnected biogeochemical processes in an aquifer system.</title>
        <authorList>
            <person name="Anantharaman K."/>
            <person name="Brown C.T."/>
            <person name="Hug L.A."/>
            <person name="Sharon I."/>
            <person name="Castelle C.J."/>
            <person name="Probst A.J."/>
            <person name="Thomas B.C."/>
            <person name="Singh A."/>
            <person name="Wilkins M.J."/>
            <person name="Karaoz U."/>
            <person name="Brodie E.L."/>
            <person name="Williams K.H."/>
            <person name="Hubbard S.S."/>
            <person name="Banfield J.F."/>
        </authorList>
    </citation>
    <scope>NUCLEOTIDE SEQUENCE [LARGE SCALE GENOMIC DNA]</scope>
</reference>
<organism evidence="9 10">
    <name type="scientific">Candidatus Danuiimicrobium aquiferis</name>
    <dbReference type="NCBI Taxonomy" id="1801832"/>
    <lineage>
        <taxon>Bacteria</taxon>
        <taxon>Pseudomonadati</taxon>
        <taxon>Candidatus Omnitrophota</taxon>
        <taxon>Candidatus Danuiimicrobium</taxon>
    </lineage>
</organism>
<dbReference type="NCBIfam" id="TIGR03023">
    <property type="entry name" value="WcaJ_sugtrans"/>
    <property type="match status" value="1"/>
</dbReference>
<evidence type="ECO:0000313" key="10">
    <source>
        <dbReference type="Proteomes" id="UP000178187"/>
    </source>
</evidence>
<dbReference type="PANTHER" id="PTHR30576">
    <property type="entry name" value="COLANIC BIOSYNTHESIS UDP-GLUCOSE LIPID CARRIER TRANSFERASE"/>
    <property type="match status" value="1"/>
</dbReference>
<dbReference type="NCBIfam" id="TIGR03025">
    <property type="entry name" value="EPS_sugtrans"/>
    <property type="match status" value="1"/>
</dbReference>
<dbReference type="Pfam" id="PF02397">
    <property type="entry name" value="Bac_transf"/>
    <property type="match status" value="1"/>
</dbReference>
<dbReference type="GO" id="GO:0016780">
    <property type="term" value="F:phosphotransferase activity, for other substituted phosphate groups"/>
    <property type="evidence" value="ECO:0007669"/>
    <property type="project" value="TreeGrafter"/>
</dbReference>
<proteinExistence type="inferred from homology"/>
<evidence type="ECO:0000313" key="9">
    <source>
        <dbReference type="EMBL" id="OGW97953.1"/>
    </source>
</evidence>
<comment type="subcellular location">
    <subcellularLocation>
        <location evidence="1">Membrane</location>
        <topology evidence="1">Multi-pass membrane protein</topology>
    </subcellularLocation>
</comment>
<name>A0A1G1KYL9_9BACT</name>
<dbReference type="PANTHER" id="PTHR30576:SF0">
    <property type="entry name" value="UNDECAPRENYL-PHOSPHATE N-ACETYLGALACTOSAMINYL 1-PHOSPHATE TRANSFERASE-RELATED"/>
    <property type="match status" value="1"/>
</dbReference>
<feature type="transmembrane region" description="Helical" evidence="7">
    <location>
        <begin position="9"/>
        <end position="30"/>
    </location>
</feature>
<feature type="transmembrane region" description="Helical" evidence="7">
    <location>
        <begin position="50"/>
        <end position="69"/>
    </location>
</feature>
<keyword evidence="6 7" id="KW-0472">Membrane</keyword>
<dbReference type="Proteomes" id="UP000178187">
    <property type="component" value="Unassembled WGS sequence"/>
</dbReference>
<sequence length="465" mass="54565">MLSPRKHPFFAFSVITSDIIGILAGYFVAYWFRFSGIIVPIQKGIPAFHVYYHTVAIIIPFYLIIFRSYRLYQPERHYRRIYELLTVVKAVTAGTILAMALTFIYREFSYSRVVLFFAWFFTSLFCCIDRYFLIQIEYFIRKNRDRHRVLILGMNRSARDLIKWAKENPHYGQDIVGVVGFNIEHEGKHFEEIPILGSYTDFDQILVKEKIDGVIIADPQISREMATEIMLKCENKMIRFKLVADFYGLVTHYVDVEYVSNVPLLGLKTLPLDDPWNRLVKRSFDFVVSLGLLLLFSPLLLILSALIKLTSKGPIIYKQTRVGQDEKNFKLYKFRTMEINAEQITGPVWTKPDDPRTTTIGHFLRKTNIDELPQLWNVLKGNMSLVGPRPERPHFVEQFRHQVPRYMARHNVKTGITGWAQIHGLRGNSSLEERIKYDLYYMENWTLMMDIEIILATFFAFKNAY</sequence>
<evidence type="ECO:0000256" key="5">
    <source>
        <dbReference type="ARBA" id="ARBA00022989"/>
    </source>
</evidence>
<dbReference type="InterPro" id="IPR003362">
    <property type="entry name" value="Bact_transf"/>
</dbReference>
<feature type="transmembrane region" description="Helical" evidence="7">
    <location>
        <begin position="286"/>
        <end position="307"/>
    </location>
</feature>
<dbReference type="SUPFAM" id="SSF51735">
    <property type="entry name" value="NAD(P)-binding Rossmann-fold domains"/>
    <property type="match status" value="1"/>
</dbReference>
<dbReference type="AlphaFoldDB" id="A0A1G1KYL9"/>
<dbReference type="InterPro" id="IPR036291">
    <property type="entry name" value="NAD(P)-bd_dom_sf"/>
</dbReference>
<dbReference type="GO" id="GO:0016020">
    <property type="term" value="C:membrane"/>
    <property type="evidence" value="ECO:0007669"/>
    <property type="project" value="UniProtKB-SubCell"/>
</dbReference>
<feature type="domain" description="Bacterial sugar transferase" evidence="8">
    <location>
        <begin position="281"/>
        <end position="460"/>
    </location>
</feature>
<evidence type="ECO:0000256" key="6">
    <source>
        <dbReference type="ARBA" id="ARBA00023136"/>
    </source>
</evidence>
<evidence type="ECO:0000256" key="2">
    <source>
        <dbReference type="ARBA" id="ARBA00006464"/>
    </source>
</evidence>
<evidence type="ECO:0000259" key="8">
    <source>
        <dbReference type="Pfam" id="PF02397"/>
    </source>
</evidence>
<evidence type="ECO:0000256" key="4">
    <source>
        <dbReference type="ARBA" id="ARBA00022692"/>
    </source>
</evidence>
<comment type="caution">
    <text evidence="9">The sequence shown here is derived from an EMBL/GenBank/DDBJ whole genome shotgun (WGS) entry which is preliminary data.</text>
</comment>
<keyword evidence="5 7" id="KW-1133">Transmembrane helix</keyword>
<evidence type="ECO:0000256" key="1">
    <source>
        <dbReference type="ARBA" id="ARBA00004141"/>
    </source>
</evidence>
<protein>
    <submittedName>
        <fullName evidence="9">Undecaprenyl-phosphate glucose phosphotransferase</fullName>
    </submittedName>
</protein>
<keyword evidence="3 9" id="KW-0808">Transferase</keyword>
<feature type="transmembrane region" description="Helical" evidence="7">
    <location>
        <begin position="81"/>
        <end position="105"/>
    </location>
</feature>
<dbReference type="InterPro" id="IPR017473">
    <property type="entry name" value="Undecaprenyl-P_gluc_Ptfrase"/>
</dbReference>
<dbReference type="EMBL" id="MHFR01000037">
    <property type="protein sequence ID" value="OGW97953.1"/>
    <property type="molecule type" value="Genomic_DNA"/>
</dbReference>
<feature type="transmembrane region" description="Helical" evidence="7">
    <location>
        <begin position="117"/>
        <end position="140"/>
    </location>
</feature>